<feature type="transmembrane region" description="Helical" evidence="2">
    <location>
        <begin position="123"/>
        <end position="141"/>
    </location>
</feature>
<feature type="domain" description="Tim44-like" evidence="3">
    <location>
        <begin position="186"/>
        <end position="327"/>
    </location>
</feature>
<dbReference type="STRING" id="665118.SAMN02983003_0352"/>
<gene>
    <name evidence="4" type="ORF">SAMN02983003_0352</name>
</gene>
<feature type="compositionally biased region" description="Polar residues" evidence="1">
    <location>
        <begin position="65"/>
        <end position="78"/>
    </location>
</feature>
<dbReference type="Gene3D" id="3.10.450.240">
    <property type="match status" value="1"/>
</dbReference>
<dbReference type="PANTHER" id="PTHR41542">
    <property type="entry name" value="BLL5807 PROTEIN"/>
    <property type="match status" value="1"/>
</dbReference>
<dbReference type="EMBL" id="FPKU01000001">
    <property type="protein sequence ID" value="SFZ81169.1"/>
    <property type="molecule type" value="Genomic_DNA"/>
</dbReference>
<feature type="region of interest" description="Disordered" evidence="1">
    <location>
        <begin position="39"/>
        <end position="85"/>
    </location>
</feature>
<evidence type="ECO:0000313" key="5">
    <source>
        <dbReference type="Proteomes" id="UP000183447"/>
    </source>
</evidence>
<name>A0A1K2HT06_9HYPH</name>
<dbReference type="SUPFAM" id="SSF54427">
    <property type="entry name" value="NTF2-like"/>
    <property type="match status" value="1"/>
</dbReference>
<feature type="transmembrane region" description="Helical" evidence="2">
    <location>
        <begin position="96"/>
        <end position="117"/>
    </location>
</feature>
<protein>
    <submittedName>
        <fullName evidence="4">Predicted lipid-binding transport protein, Tim44 family</fullName>
    </submittedName>
</protein>
<keyword evidence="2" id="KW-0472">Membrane</keyword>
<dbReference type="Pfam" id="PF04280">
    <property type="entry name" value="Tim44"/>
    <property type="match status" value="1"/>
</dbReference>
<dbReference type="RefSeq" id="WP_072338690.1">
    <property type="nucleotide sequence ID" value="NZ_FPKU01000001.1"/>
</dbReference>
<dbReference type="SMART" id="SM00978">
    <property type="entry name" value="Tim44"/>
    <property type="match status" value="1"/>
</dbReference>
<evidence type="ECO:0000313" key="4">
    <source>
        <dbReference type="EMBL" id="SFZ81169.1"/>
    </source>
</evidence>
<reference evidence="4 5" key="1">
    <citation type="submission" date="2016-11" db="EMBL/GenBank/DDBJ databases">
        <authorList>
            <person name="Jaros S."/>
            <person name="Januszkiewicz K."/>
            <person name="Wedrychowicz H."/>
        </authorList>
    </citation>
    <scope>NUCLEOTIDE SEQUENCE [LARGE SCALE GENOMIC DNA]</scope>
    <source>
        <strain evidence="4 5">ATCC 23634</strain>
    </source>
</reference>
<keyword evidence="2" id="KW-1133">Transmembrane helix</keyword>
<dbReference type="OrthoDB" id="9780873at2"/>
<dbReference type="InterPro" id="IPR007379">
    <property type="entry name" value="Tim44-like_dom"/>
</dbReference>
<dbReference type="InterPro" id="IPR032710">
    <property type="entry name" value="NTF2-like_dom_sf"/>
</dbReference>
<proteinExistence type="predicted"/>
<evidence type="ECO:0000259" key="3">
    <source>
        <dbReference type="SMART" id="SM00978"/>
    </source>
</evidence>
<feature type="transmembrane region" description="Helical" evidence="2">
    <location>
        <begin position="6"/>
        <end position="25"/>
    </location>
</feature>
<feature type="compositionally biased region" description="Low complexity" evidence="1">
    <location>
        <begin position="50"/>
        <end position="64"/>
    </location>
</feature>
<evidence type="ECO:0000256" key="2">
    <source>
        <dbReference type="SAM" id="Phobius"/>
    </source>
</evidence>
<keyword evidence="5" id="KW-1185">Reference proteome</keyword>
<organism evidence="4 5">
    <name type="scientific">Devosia enhydra</name>
    <dbReference type="NCBI Taxonomy" id="665118"/>
    <lineage>
        <taxon>Bacteria</taxon>
        <taxon>Pseudomonadati</taxon>
        <taxon>Pseudomonadota</taxon>
        <taxon>Alphaproteobacteria</taxon>
        <taxon>Hyphomicrobiales</taxon>
        <taxon>Devosiaceae</taxon>
        <taxon>Devosia</taxon>
    </lineage>
</organism>
<sequence length="328" mass="34218">MFTSGKFRLFSLFASLLVVFSMVTIDTAEARRMGGGLGGFGNRGVRTTESVPATRTSPTTTAPVQRTTAEPSTSNRAASATPAAGQRAPGLFSGGLMRGLFIGGLFGLLMGAGFGGIGGLLSLLFQVVLIGGLVWLALAFFGRRKLAAAGGPKPAQGFKFEAPRAPNAGATGFGGKPFSGFGLGGGSAASRPSTSVYEVSDADLALFEGRLSAVQDAFSHADRQRLAALTTPEVLGFLSEELEENAANGVRNEVYDVKLLDGSVAEAWTEGNVDYATVALRYESRDVMRNVASGAIVSGSEELSATTEIWTFRRERGGEWLLSAVQEP</sequence>
<dbReference type="PANTHER" id="PTHR41542:SF1">
    <property type="entry name" value="BLL5807 PROTEIN"/>
    <property type="match status" value="1"/>
</dbReference>
<dbReference type="AlphaFoldDB" id="A0A1K2HT06"/>
<evidence type="ECO:0000256" key="1">
    <source>
        <dbReference type="SAM" id="MobiDB-lite"/>
    </source>
</evidence>
<accession>A0A1K2HT06</accession>
<keyword evidence="2" id="KW-0812">Transmembrane</keyword>
<dbReference type="Proteomes" id="UP000183447">
    <property type="component" value="Unassembled WGS sequence"/>
</dbReference>